<dbReference type="GO" id="GO:0006351">
    <property type="term" value="P:DNA-templated transcription"/>
    <property type="evidence" value="ECO:0007669"/>
    <property type="project" value="InterPro"/>
</dbReference>
<comment type="caution">
    <text evidence="4">The sequence shown here is derived from an EMBL/GenBank/DDBJ whole genome shotgun (WGS) entry which is preliminary data.</text>
</comment>
<feature type="compositionally biased region" description="Low complexity" evidence="2">
    <location>
        <begin position="292"/>
        <end position="302"/>
    </location>
</feature>
<feature type="region of interest" description="Disordered" evidence="2">
    <location>
        <begin position="1"/>
        <end position="20"/>
    </location>
</feature>
<evidence type="ECO:0000256" key="2">
    <source>
        <dbReference type="SAM" id="MobiDB-lite"/>
    </source>
</evidence>
<proteinExistence type="predicted"/>
<dbReference type="InterPro" id="IPR053230">
    <property type="entry name" value="Trans_reg_galc"/>
</dbReference>
<sequence>MHGQFPSRPSKTDPTSDIAGNESAAFHYDWPGAGTRFPQQAYTEFQANIDPVPGEDLLRPTPAEQVELARIVVSKKLNAVVIGRPATVARILGLDVLMETEKKEKIIKEIDTLKAQIQTYETVLREVYPRLDLSSAQYVDQTIGSQLVRPSNSPSIRSDSGAGMDHPLVTIDHTEEDFNRDGKQALGFVGEHSEMIWLYRLKRDLDQDNTSSGENLDRPSISSLNYFQGNMQISVLDTIDVLGMPPQSVADRLVDAYFDLVHPAFPVIGKGIFLAQYRSLYSQSTPTPTPTPTSTSTSTSTPPSRPGKRWMAVLNLIFAIAVKHLILVNDEPVGEIGNHLVYFTRAWRLSLGNVALLGYPNLQQVQVEGLTAFYLLSTGQVNRSWRMIGIAIRSAVAMGLNLRSESDDVLPVSRESRYRVWWALFMLDTLLCVMIGRPPSTGDNFCTTPLPIPFLEEDFENEEVKQLIMDYSIRQNLLKPLVTQLHHSPLPSHQVINSPSSASFLAPAKEKQPAQAASVYTQNITPNISLYFLYAVDLTILMREAIETLYAPGATRRSWLEMESAISTFNNTADNWLSHLPAEFQFTKIDSDQPFALHGVSLSFQYYTTKLVITQPCLRRLAYQPAGDSSSRSICNTMASMCVQVARDMLSILPDETNILLLYQVSPWWAILHYMMQSTTVLLIQLFMRTEPGTVEAAGLMKDIQKAIQWLGEMATRDASAQRAQSVCMDILSQHGQKFAMEVD</sequence>
<reference evidence="4" key="2">
    <citation type="submission" date="2023-01" db="EMBL/GenBank/DDBJ databases">
        <authorList>
            <person name="Petersen C."/>
        </authorList>
    </citation>
    <scope>NUCLEOTIDE SEQUENCE</scope>
    <source>
        <strain evidence="4">IBT 17514</strain>
    </source>
</reference>
<dbReference type="GO" id="GO:0003677">
    <property type="term" value="F:DNA binding"/>
    <property type="evidence" value="ECO:0007669"/>
    <property type="project" value="InterPro"/>
</dbReference>
<dbReference type="InterPro" id="IPR007219">
    <property type="entry name" value="XnlR_reg_dom"/>
</dbReference>
<organism evidence="4 5">
    <name type="scientific">Penicillium malachiteum</name>
    <dbReference type="NCBI Taxonomy" id="1324776"/>
    <lineage>
        <taxon>Eukaryota</taxon>
        <taxon>Fungi</taxon>
        <taxon>Dikarya</taxon>
        <taxon>Ascomycota</taxon>
        <taxon>Pezizomycotina</taxon>
        <taxon>Eurotiomycetes</taxon>
        <taxon>Eurotiomycetidae</taxon>
        <taxon>Eurotiales</taxon>
        <taxon>Aspergillaceae</taxon>
        <taxon>Penicillium</taxon>
    </lineage>
</organism>
<gene>
    <name evidence="4" type="ORF">N7493_011620</name>
</gene>
<dbReference type="SMART" id="SM00906">
    <property type="entry name" value="Fungal_trans"/>
    <property type="match status" value="1"/>
</dbReference>
<feature type="region of interest" description="Disordered" evidence="2">
    <location>
        <begin position="284"/>
        <end position="306"/>
    </location>
</feature>
<name>A0AAD6HB14_9EURO</name>
<dbReference type="AlphaFoldDB" id="A0AAD6HB14"/>
<evidence type="ECO:0000313" key="4">
    <source>
        <dbReference type="EMBL" id="KAJ5703695.1"/>
    </source>
</evidence>
<protein>
    <recommendedName>
        <fullName evidence="3">Xylanolytic transcriptional activator regulatory domain-containing protein</fullName>
    </recommendedName>
</protein>
<dbReference type="GO" id="GO:0008270">
    <property type="term" value="F:zinc ion binding"/>
    <property type="evidence" value="ECO:0007669"/>
    <property type="project" value="InterPro"/>
</dbReference>
<keyword evidence="5" id="KW-1185">Reference proteome</keyword>
<dbReference type="Proteomes" id="UP001215712">
    <property type="component" value="Unassembled WGS sequence"/>
</dbReference>
<dbReference type="Pfam" id="PF04082">
    <property type="entry name" value="Fungal_trans"/>
    <property type="match status" value="1"/>
</dbReference>
<feature type="domain" description="Xylanolytic transcriptional activator regulatory" evidence="3">
    <location>
        <begin position="384"/>
        <end position="457"/>
    </location>
</feature>
<accession>A0AAD6HB14</accession>
<dbReference type="PANTHER" id="PTHR47654">
    <property type="entry name" value="ZN(II)2CYS6 TRANSCRIPTION FACTOR (EUROFUNG)-RELATED"/>
    <property type="match status" value="1"/>
</dbReference>
<reference evidence="4" key="1">
    <citation type="journal article" date="2023" name="IMA Fungus">
        <title>Comparative genomic study of the Penicillium genus elucidates a diverse pangenome and 15 lateral gene transfer events.</title>
        <authorList>
            <person name="Petersen C."/>
            <person name="Sorensen T."/>
            <person name="Nielsen M.R."/>
            <person name="Sondergaard T.E."/>
            <person name="Sorensen J.L."/>
            <person name="Fitzpatrick D.A."/>
            <person name="Frisvad J.C."/>
            <person name="Nielsen K.L."/>
        </authorList>
    </citation>
    <scope>NUCLEOTIDE SEQUENCE</scope>
    <source>
        <strain evidence="4">IBT 17514</strain>
    </source>
</reference>
<evidence type="ECO:0000259" key="3">
    <source>
        <dbReference type="SMART" id="SM00906"/>
    </source>
</evidence>
<dbReference type="CDD" id="cd12148">
    <property type="entry name" value="fungal_TF_MHR"/>
    <property type="match status" value="1"/>
</dbReference>
<keyword evidence="1" id="KW-0539">Nucleus</keyword>
<dbReference type="EMBL" id="JAQJAN010000021">
    <property type="protein sequence ID" value="KAJ5703695.1"/>
    <property type="molecule type" value="Genomic_DNA"/>
</dbReference>
<dbReference type="PANTHER" id="PTHR47654:SF1">
    <property type="entry name" value="ZN(II)2CYS6 TRANSCRIPTION FACTOR (EUROFUNG)"/>
    <property type="match status" value="1"/>
</dbReference>
<evidence type="ECO:0000256" key="1">
    <source>
        <dbReference type="ARBA" id="ARBA00023242"/>
    </source>
</evidence>
<evidence type="ECO:0000313" key="5">
    <source>
        <dbReference type="Proteomes" id="UP001215712"/>
    </source>
</evidence>